<feature type="transmembrane region" description="Helical" evidence="6">
    <location>
        <begin position="415"/>
        <end position="435"/>
    </location>
</feature>
<comment type="subcellular location">
    <subcellularLocation>
        <location evidence="1">Cell membrane</location>
        <topology evidence="1">Multi-pass membrane protein</topology>
    </subcellularLocation>
</comment>
<feature type="transmembrane region" description="Helical" evidence="6">
    <location>
        <begin position="118"/>
        <end position="135"/>
    </location>
</feature>
<gene>
    <name evidence="7" type="ORF">EDD80_1179</name>
</gene>
<feature type="transmembrane region" description="Helical" evidence="6">
    <location>
        <begin position="178"/>
        <end position="196"/>
    </location>
</feature>
<evidence type="ECO:0000256" key="4">
    <source>
        <dbReference type="ARBA" id="ARBA00022989"/>
    </source>
</evidence>
<protein>
    <submittedName>
        <fullName evidence="7">O-antigen/teichoic acid export membrane protein</fullName>
    </submittedName>
</protein>
<dbReference type="EMBL" id="SMAD01000017">
    <property type="protein sequence ID" value="TCS84831.1"/>
    <property type="molecule type" value="Genomic_DNA"/>
</dbReference>
<dbReference type="Pfam" id="PF01943">
    <property type="entry name" value="Polysacc_synt"/>
    <property type="match status" value="1"/>
</dbReference>
<dbReference type="InterPro" id="IPR002797">
    <property type="entry name" value="Polysacc_synth"/>
</dbReference>
<reference evidence="7 8" key="1">
    <citation type="submission" date="2019-03" db="EMBL/GenBank/DDBJ databases">
        <title>Genomic Encyclopedia of Type Strains, Phase IV (KMG-IV): sequencing the most valuable type-strain genomes for metagenomic binning, comparative biology and taxonomic classification.</title>
        <authorList>
            <person name="Goeker M."/>
        </authorList>
    </citation>
    <scope>NUCLEOTIDE SEQUENCE [LARGE SCALE GENOMIC DNA]</scope>
    <source>
        <strain evidence="7 8">DSM 21100</strain>
    </source>
</reference>
<feature type="transmembrane region" description="Helical" evidence="6">
    <location>
        <begin position="39"/>
        <end position="60"/>
    </location>
</feature>
<evidence type="ECO:0000256" key="6">
    <source>
        <dbReference type="SAM" id="Phobius"/>
    </source>
</evidence>
<evidence type="ECO:0000313" key="7">
    <source>
        <dbReference type="EMBL" id="TCS84831.1"/>
    </source>
</evidence>
<accession>A0A4R3KMK6</accession>
<dbReference type="InterPro" id="IPR050833">
    <property type="entry name" value="Poly_Biosynth_Transport"/>
</dbReference>
<keyword evidence="3 6" id="KW-0812">Transmembrane</keyword>
<feature type="transmembrane region" description="Helical" evidence="6">
    <location>
        <begin position="330"/>
        <end position="347"/>
    </location>
</feature>
<dbReference type="Proteomes" id="UP000295807">
    <property type="component" value="Unassembled WGS sequence"/>
</dbReference>
<feature type="transmembrane region" description="Helical" evidence="6">
    <location>
        <begin position="383"/>
        <end position="403"/>
    </location>
</feature>
<evidence type="ECO:0000256" key="5">
    <source>
        <dbReference type="ARBA" id="ARBA00023136"/>
    </source>
</evidence>
<evidence type="ECO:0000256" key="2">
    <source>
        <dbReference type="ARBA" id="ARBA00022475"/>
    </source>
</evidence>
<feature type="transmembrane region" description="Helical" evidence="6">
    <location>
        <begin position="359"/>
        <end position="377"/>
    </location>
</feature>
<dbReference type="OrthoDB" id="9815702at2"/>
<proteinExistence type="predicted"/>
<keyword evidence="8" id="KW-1185">Reference proteome</keyword>
<keyword evidence="5 6" id="KW-0472">Membrane</keyword>
<dbReference type="GO" id="GO:0005886">
    <property type="term" value="C:plasma membrane"/>
    <property type="evidence" value="ECO:0007669"/>
    <property type="project" value="UniProtKB-SubCell"/>
</dbReference>
<organism evidence="7 8">
    <name type="scientific">Anseongella ginsenosidimutans</name>
    <dbReference type="NCBI Taxonomy" id="496056"/>
    <lineage>
        <taxon>Bacteria</taxon>
        <taxon>Pseudomonadati</taxon>
        <taxon>Bacteroidota</taxon>
        <taxon>Sphingobacteriia</taxon>
        <taxon>Sphingobacteriales</taxon>
        <taxon>Sphingobacteriaceae</taxon>
        <taxon>Anseongella</taxon>
    </lineage>
</organism>
<feature type="transmembrane region" description="Helical" evidence="6">
    <location>
        <begin position="80"/>
        <end position="112"/>
    </location>
</feature>
<dbReference type="AlphaFoldDB" id="A0A4R3KMK6"/>
<evidence type="ECO:0000313" key="8">
    <source>
        <dbReference type="Proteomes" id="UP000295807"/>
    </source>
</evidence>
<feature type="transmembrane region" description="Helical" evidence="6">
    <location>
        <begin position="12"/>
        <end position="33"/>
    </location>
</feature>
<dbReference type="PANTHER" id="PTHR30250">
    <property type="entry name" value="PST FAMILY PREDICTED COLANIC ACID TRANSPORTER"/>
    <property type="match status" value="1"/>
</dbReference>
<dbReference type="RefSeq" id="WP_132130589.1">
    <property type="nucleotide sequence ID" value="NZ_CP042432.1"/>
</dbReference>
<keyword evidence="4 6" id="KW-1133">Transmembrane helix</keyword>
<feature type="transmembrane region" description="Helical" evidence="6">
    <location>
        <begin position="290"/>
        <end position="310"/>
    </location>
</feature>
<comment type="caution">
    <text evidence="7">The sequence shown here is derived from an EMBL/GenBank/DDBJ whole genome shotgun (WGS) entry which is preliminary data.</text>
</comment>
<dbReference type="PANTHER" id="PTHR30250:SF11">
    <property type="entry name" value="O-ANTIGEN TRANSPORTER-RELATED"/>
    <property type="match status" value="1"/>
</dbReference>
<feature type="transmembrane region" description="Helical" evidence="6">
    <location>
        <begin position="155"/>
        <end position="172"/>
    </location>
</feature>
<keyword evidence="2" id="KW-1003">Cell membrane</keyword>
<name>A0A4R3KMK6_9SPHI</name>
<evidence type="ECO:0000256" key="3">
    <source>
        <dbReference type="ARBA" id="ARBA00022692"/>
    </source>
</evidence>
<evidence type="ECO:0000256" key="1">
    <source>
        <dbReference type="ARBA" id="ARBA00004651"/>
    </source>
</evidence>
<sequence length="476" mass="54500">MTNNLLRHSAIYSFFTLLQRGLSFFLLPLYTIYLTKDQYGIISLFMAGIPFFVLIAGLSIRGSTAFYYQEYKSKTKYLRLLLGSNVAVLMIFSGLIFAIMLIFSGAFITVFFRGVNPYPTFFLACVSILLQPLYYFYQSYLKAKERAFKSSMYDLLYFVILIGLNLYFILIRDKQANGVLMAMAISNLVMFMIALADMWGNISLNLNLSLIKKTLKYSLPILPHNLFSWAMNLSDRIILNRLTSLEIVAIFDIGSQFGKVLSIVTLGVNAAYTPWFFQQVKADYIDKNKLAVVAESLTLVYILFAAIMSWLAPELLLAISKSQYGESWKIVPYVSFAFAVNGFYYCFSSVFFLDHTRYLFRLSIFGAAFNIALNFLLIPFYGFLGAAIACLISRVIFCIVSFYYSQRIFYIPYRVLNIVSFFFAGFLLTTLMFLTEPLYQDVSLVKRILAKCIMLAGIGTPILLWHWRKVRAAIKK</sequence>
<feature type="transmembrane region" description="Helical" evidence="6">
    <location>
        <begin position="447"/>
        <end position="467"/>
    </location>
</feature>